<dbReference type="InterPro" id="IPR038765">
    <property type="entry name" value="Papain-like_cys_pep_sf"/>
</dbReference>
<dbReference type="Proteomes" id="UP000193009">
    <property type="component" value="Unassembled WGS sequence"/>
</dbReference>
<comment type="caution">
    <text evidence="1">The sequence shown here is derived from an EMBL/GenBank/DDBJ whole genome shotgun (WGS) entry which is preliminary data.</text>
</comment>
<name>A0A1X1FB36_9LACO</name>
<evidence type="ECO:0000313" key="1">
    <source>
        <dbReference type="EMBL" id="ORN24003.1"/>
    </source>
</evidence>
<protein>
    <submittedName>
        <fullName evidence="1">Uncharacterized protein</fullName>
    </submittedName>
</protein>
<organism evidence="1 2">
    <name type="scientific">Lentilactobacillus parabuchneri</name>
    <dbReference type="NCBI Taxonomy" id="152331"/>
    <lineage>
        <taxon>Bacteria</taxon>
        <taxon>Bacillati</taxon>
        <taxon>Bacillota</taxon>
        <taxon>Bacilli</taxon>
        <taxon>Lactobacillales</taxon>
        <taxon>Lactobacillaceae</taxon>
        <taxon>Lentilactobacillus</taxon>
    </lineage>
</organism>
<dbReference type="EMBL" id="MSBD01000091">
    <property type="protein sequence ID" value="ORN24003.1"/>
    <property type="molecule type" value="Genomic_DNA"/>
</dbReference>
<evidence type="ECO:0000313" key="2">
    <source>
        <dbReference type="Proteomes" id="UP000193009"/>
    </source>
</evidence>
<sequence>MHLHKIFYALNYRDYYNTTYGSALKTKTISKTVSLEEFKKHCDTDISPQYRNFIKHGGTIGFPEFAYDNGFGYAPHLNNPINIINKSYTQVKDGLALNLTAHKPSSLMNYKMKPGDILICYGSDSSGEYLGHAAIAYSSKKILHMPGGLGAKHNAKLWSKNKFFNKYATSKKKYVIVYRIKKHTVYARRAAHYAFNKMYHTVNPTYFTTMNLYHKNPSYCSKYVYLSFWWGDHHRGLKKHLIWIFPHTEKNIFKGSYKPKSIYKIE</sequence>
<dbReference type="AlphaFoldDB" id="A0A1X1FB36"/>
<proteinExistence type="predicted"/>
<reference evidence="1 2" key="1">
    <citation type="journal article" date="2017" name="Front. Microbiol.">
        <title>The Histidine Decarboxylase Gene Cluster of Lactobacillus parabuchneri Was Gained by Horizontal Gene Transfer and Is Mobile within the Species.</title>
        <authorList>
            <person name="Wuthrich D."/>
            <person name="Berthoud H."/>
            <person name="Wechsler D."/>
            <person name="Eugster E."/>
            <person name="Irmler S."/>
            <person name="Bruggmann R."/>
        </authorList>
    </citation>
    <scope>NUCLEOTIDE SEQUENCE [LARGE SCALE GENOMIC DNA]</scope>
    <source>
        <strain evidence="1 2">FAM23169</strain>
    </source>
</reference>
<dbReference type="SUPFAM" id="SSF54001">
    <property type="entry name" value="Cysteine proteinases"/>
    <property type="match status" value="1"/>
</dbReference>
<gene>
    <name evidence="1" type="ORF">FAM23169_02745</name>
</gene>
<dbReference type="Gene3D" id="3.90.1720.10">
    <property type="entry name" value="endopeptidase domain like (from Nostoc punctiforme)"/>
    <property type="match status" value="1"/>
</dbReference>
<dbReference type="RefSeq" id="WP_225425932.1">
    <property type="nucleotide sequence ID" value="NZ_MSAV01000072.1"/>
</dbReference>
<accession>A0A1X1FB36</accession>
<keyword evidence="2" id="KW-1185">Reference proteome</keyword>